<evidence type="ECO:0000256" key="19">
    <source>
        <dbReference type="SAM" id="Coils"/>
    </source>
</evidence>
<dbReference type="RefSeq" id="XP_051607456.1">
    <property type="nucleotide sequence ID" value="XM_051753515.1"/>
</dbReference>
<proteinExistence type="inferred from homology"/>
<keyword evidence="21" id="KW-1185">Reference proteome</keyword>
<evidence type="ECO:0000256" key="9">
    <source>
        <dbReference type="ARBA" id="ARBA00022776"/>
    </source>
</evidence>
<keyword evidence="10" id="KW-0159">Chromosome partition</keyword>
<name>A0AAD5FXA7_9ASCO</name>
<keyword evidence="15" id="KW-0131">Cell cycle</keyword>
<evidence type="ECO:0000256" key="7">
    <source>
        <dbReference type="ARBA" id="ARBA00022618"/>
    </source>
</evidence>
<reference evidence="20 21" key="1">
    <citation type="journal article" date="2022" name="DNA Res.">
        <title>Genome analysis of five recently described species of the CUG-Ser clade uncovers Candida theae as a new hybrid lineage with pathogenic potential in the Candida parapsilosis species complex.</title>
        <authorList>
            <person name="Mixao V."/>
            <person name="Del Olmo V."/>
            <person name="Hegedusova E."/>
            <person name="Saus E."/>
            <person name="Pryszcz L."/>
            <person name="Cillingova A."/>
            <person name="Nosek J."/>
            <person name="Gabaldon T."/>
        </authorList>
    </citation>
    <scope>NUCLEOTIDE SEQUENCE [LARGE SCALE GENOMIC DNA]</scope>
    <source>
        <strain evidence="20 21">CBS 12239</strain>
    </source>
</reference>
<evidence type="ECO:0000256" key="1">
    <source>
        <dbReference type="ARBA" id="ARBA00004123"/>
    </source>
</evidence>
<evidence type="ECO:0000313" key="20">
    <source>
        <dbReference type="EMBL" id="KAI5953043.1"/>
    </source>
</evidence>
<evidence type="ECO:0000256" key="12">
    <source>
        <dbReference type="ARBA" id="ARBA00023054"/>
    </source>
</evidence>
<keyword evidence="11" id="KW-0995">Kinetochore</keyword>
<evidence type="ECO:0000256" key="11">
    <source>
        <dbReference type="ARBA" id="ARBA00022838"/>
    </source>
</evidence>
<keyword evidence="13" id="KW-0206">Cytoskeleton</keyword>
<protein>
    <recommendedName>
        <fullName evidence="17">DASH complex subunit SPC34</fullName>
    </recommendedName>
    <alternativeName>
        <fullName evidence="18">Outer kinetochore protein SPC34</fullName>
    </alternativeName>
</protein>
<dbReference type="GO" id="GO:0005876">
    <property type="term" value="C:spindle microtubule"/>
    <property type="evidence" value="ECO:0007669"/>
    <property type="project" value="InterPro"/>
</dbReference>
<evidence type="ECO:0000313" key="21">
    <source>
        <dbReference type="Proteomes" id="UP001204833"/>
    </source>
</evidence>
<keyword evidence="9" id="KW-0498">Mitosis</keyword>
<feature type="coiled-coil region" evidence="19">
    <location>
        <begin position="144"/>
        <end position="224"/>
    </location>
</feature>
<keyword evidence="6" id="KW-0963">Cytoplasm</keyword>
<keyword evidence="5" id="KW-0158">Chromosome</keyword>
<dbReference type="GeneID" id="76152093"/>
<keyword evidence="8" id="KW-0493">Microtubule</keyword>
<evidence type="ECO:0000256" key="16">
    <source>
        <dbReference type="ARBA" id="ARBA00023328"/>
    </source>
</evidence>
<evidence type="ECO:0000256" key="8">
    <source>
        <dbReference type="ARBA" id="ARBA00022701"/>
    </source>
</evidence>
<evidence type="ECO:0000256" key="13">
    <source>
        <dbReference type="ARBA" id="ARBA00023212"/>
    </source>
</evidence>
<evidence type="ECO:0000256" key="17">
    <source>
        <dbReference type="ARBA" id="ARBA00044112"/>
    </source>
</evidence>
<dbReference type="EMBL" id="JAIHNG010000140">
    <property type="protein sequence ID" value="KAI5953043.1"/>
    <property type="molecule type" value="Genomic_DNA"/>
</dbReference>
<organism evidence="20 21">
    <name type="scientific">Candida theae</name>
    <dbReference type="NCBI Taxonomy" id="1198502"/>
    <lineage>
        <taxon>Eukaryota</taxon>
        <taxon>Fungi</taxon>
        <taxon>Dikarya</taxon>
        <taxon>Ascomycota</taxon>
        <taxon>Saccharomycotina</taxon>
        <taxon>Pichiomycetes</taxon>
        <taxon>Debaryomycetaceae</taxon>
        <taxon>Candida/Lodderomyces clade</taxon>
        <taxon>Candida</taxon>
    </lineage>
</organism>
<keyword evidence="14" id="KW-0539">Nucleus</keyword>
<evidence type="ECO:0000256" key="10">
    <source>
        <dbReference type="ARBA" id="ARBA00022829"/>
    </source>
</evidence>
<comment type="caution">
    <text evidence="20">The sequence shown here is derived from an EMBL/GenBank/DDBJ whole genome shotgun (WGS) entry which is preliminary data.</text>
</comment>
<evidence type="ECO:0000256" key="3">
    <source>
        <dbReference type="ARBA" id="ARBA00004629"/>
    </source>
</evidence>
<evidence type="ECO:0000256" key="15">
    <source>
        <dbReference type="ARBA" id="ARBA00023306"/>
    </source>
</evidence>
<dbReference type="AlphaFoldDB" id="A0AAD5FXA7"/>
<evidence type="ECO:0000256" key="14">
    <source>
        <dbReference type="ARBA" id="ARBA00023242"/>
    </source>
</evidence>
<dbReference type="GO" id="GO:0051301">
    <property type="term" value="P:cell division"/>
    <property type="evidence" value="ECO:0007669"/>
    <property type="project" value="UniProtKB-KW"/>
</dbReference>
<evidence type="ECO:0000256" key="18">
    <source>
        <dbReference type="ARBA" id="ARBA00044346"/>
    </source>
</evidence>
<evidence type="ECO:0000256" key="4">
    <source>
        <dbReference type="ARBA" id="ARBA00008491"/>
    </source>
</evidence>
<dbReference type="GO" id="GO:0008608">
    <property type="term" value="P:attachment of spindle microtubules to kinetochore"/>
    <property type="evidence" value="ECO:0007669"/>
    <property type="project" value="InterPro"/>
</dbReference>
<evidence type="ECO:0000256" key="2">
    <source>
        <dbReference type="ARBA" id="ARBA00004186"/>
    </source>
</evidence>
<evidence type="ECO:0000256" key="5">
    <source>
        <dbReference type="ARBA" id="ARBA00022454"/>
    </source>
</evidence>
<comment type="similarity">
    <text evidence="4">Belongs to the DASH complex SPC34 family.</text>
</comment>
<keyword evidence="7" id="KW-0132">Cell division</keyword>
<sequence length="229" mass="26258">MSLSNELDRIDRAAQSVKSYVFKTPGMFTNSIVNPPPIQTLLRDPTPDERSLYKVTTTPLTQTSTDDPKVERVDGKSMYQEFDFDDSSFITMNESENVDYEQPIVKLPTLYRPDPHPVKIDVGFEEGGDLYEAIELFAATIDKYPNVIENYDTLKSKIDKLKQEFVDVSNEIQELESELASTRKTLWKEFKVPADEHAVSSGELIDLDAEIQREENEIRQLQAILENRM</sequence>
<gene>
    <name evidence="20" type="ORF">KGF57_004035</name>
</gene>
<dbReference type="Proteomes" id="UP001204833">
    <property type="component" value="Unassembled WGS sequence"/>
</dbReference>
<dbReference type="Pfam" id="PF08657">
    <property type="entry name" value="DASH_Spc34"/>
    <property type="match status" value="1"/>
</dbReference>
<comment type="subcellular location">
    <subcellularLocation>
        <location evidence="3">Chromosome</location>
        <location evidence="3">Centromere</location>
        <location evidence="3">Kinetochore</location>
    </subcellularLocation>
    <subcellularLocation>
        <location evidence="2">Cytoplasm</location>
        <location evidence="2">Cytoskeleton</location>
        <location evidence="2">Spindle</location>
    </subcellularLocation>
    <subcellularLocation>
        <location evidence="1">Nucleus</location>
    </subcellularLocation>
</comment>
<keyword evidence="16" id="KW-0137">Centromere</keyword>
<evidence type="ECO:0000256" key="6">
    <source>
        <dbReference type="ARBA" id="ARBA00022490"/>
    </source>
</evidence>
<dbReference type="InterPro" id="IPR013966">
    <property type="entry name" value="Spc34"/>
</dbReference>
<accession>A0AAD5FXA7</accession>
<keyword evidence="12 19" id="KW-0175">Coiled coil</keyword>
<dbReference type="GO" id="GO:0042729">
    <property type="term" value="C:DASH complex"/>
    <property type="evidence" value="ECO:0007669"/>
    <property type="project" value="InterPro"/>
</dbReference>